<dbReference type="EMBL" id="CM001224">
    <property type="protein sequence ID" value="KEH18155.1"/>
    <property type="molecule type" value="Genomic_DNA"/>
</dbReference>
<name>A0A072TX88_MEDTR</name>
<gene>
    <name evidence="1" type="ordered locus">MTR_8g012780</name>
</gene>
<accession>A0A072TX88</accession>
<sequence length="243" mass="28723">MVLHGNSEVAIDEFCAVKKAIAVKFKGVIMKLLTFIVRGLGRWEKTNELLRLVKERCPTMLCIKKTKLEFVEILCVNLFDNRGFERSFSNVYAPCDIRGRQVLRTRLSVLIKNNRDVVWCANDDFNVIQSDDERRSRVSDSRHEDIFHFNQFIDENILFDLPLSGRIFTRYHRDRLYMSRLERRGLNQYIRDTWNKTYEKRNRIYPKKGKDLRKEVSKTTVLHKTGQIMTILGQTTAKRSLSQ</sequence>
<reference evidence="1 3" key="1">
    <citation type="journal article" date="2011" name="Nature">
        <title>The Medicago genome provides insight into the evolution of rhizobial symbioses.</title>
        <authorList>
            <person name="Young N.D."/>
            <person name="Debelle F."/>
            <person name="Oldroyd G.E."/>
            <person name="Geurts R."/>
            <person name="Cannon S.B."/>
            <person name="Udvardi M.K."/>
            <person name="Benedito V.A."/>
            <person name="Mayer K.F."/>
            <person name="Gouzy J."/>
            <person name="Schoof H."/>
            <person name="Van de Peer Y."/>
            <person name="Proost S."/>
            <person name="Cook D.R."/>
            <person name="Meyers B.C."/>
            <person name="Spannagl M."/>
            <person name="Cheung F."/>
            <person name="De Mita S."/>
            <person name="Krishnakumar V."/>
            <person name="Gundlach H."/>
            <person name="Zhou S."/>
            <person name="Mudge J."/>
            <person name="Bharti A.K."/>
            <person name="Murray J.D."/>
            <person name="Naoumkina M.A."/>
            <person name="Rosen B."/>
            <person name="Silverstein K.A."/>
            <person name="Tang H."/>
            <person name="Rombauts S."/>
            <person name="Zhao P.X."/>
            <person name="Zhou P."/>
            <person name="Barbe V."/>
            <person name="Bardou P."/>
            <person name="Bechner M."/>
            <person name="Bellec A."/>
            <person name="Berger A."/>
            <person name="Berges H."/>
            <person name="Bidwell S."/>
            <person name="Bisseling T."/>
            <person name="Choisne N."/>
            <person name="Couloux A."/>
            <person name="Denny R."/>
            <person name="Deshpande S."/>
            <person name="Dai X."/>
            <person name="Doyle J.J."/>
            <person name="Dudez A.M."/>
            <person name="Farmer A.D."/>
            <person name="Fouteau S."/>
            <person name="Franken C."/>
            <person name="Gibelin C."/>
            <person name="Gish J."/>
            <person name="Goldstein S."/>
            <person name="Gonzalez A.J."/>
            <person name="Green P.J."/>
            <person name="Hallab A."/>
            <person name="Hartog M."/>
            <person name="Hua A."/>
            <person name="Humphray S.J."/>
            <person name="Jeong D.H."/>
            <person name="Jing Y."/>
            <person name="Jocker A."/>
            <person name="Kenton S.M."/>
            <person name="Kim D.J."/>
            <person name="Klee K."/>
            <person name="Lai H."/>
            <person name="Lang C."/>
            <person name="Lin S."/>
            <person name="Macmil S.L."/>
            <person name="Magdelenat G."/>
            <person name="Matthews L."/>
            <person name="McCorrison J."/>
            <person name="Monaghan E.L."/>
            <person name="Mun J.H."/>
            <person name="Najar F.Z."/>
            <person name="Nicholson C."/>
            <person name="Noirot C."/>
            <person name="O'Bleness M."/>
            <person name="Paule C.R."/>
            <person name="Poulain J."/>
            <person name="Prion F."/>
            <person name="Qin B."/>
            <person name="Qu C."/>
            <person name="Retzel E.F."/>
            <person name="Riddle C."/>
            <person name="Sallet E."/>
            <person name="Samain S."/>
            <person name="Samson N."/>
            <person name="Sanders I."/>
            <person name="Saurat O."/>
            <person name="Scarpelli C."/>
            <person name="Schiex T."/>
            <person name="Segurens B."/>
            <person name="Severin A.J."/>
            <person name="Sherrier D.J."/>
            <person name="Shi R."/>
            <person name="Sims S."/>
            <person name="Singer S.R."/>
            <person name="Sinharoy S."/>
            <person name="Sterck L."/>
            <person name="Viollet A."/>
            <person name="Wang B.B."/>
            <person name="Wang K."/>
            <person name="Wang M."/>
            <person name="Wang X."/>
            <person name="Warfsmann J."/>
            <person name="Weissenbach J."/>
            <person name="White D.D."/>
            <person name="White J.D."/>
            <person name="Wiley G.B."/>
            <person name="Wincker P."/>
            <person name="Xing Y."/>
            <person name="Yang L."/>
            <person name="Yao Z."/>
            <person name="Ying F."/>
            <person name="Zhai J."/>
            <person name="Zhou L."/>
            <person name="Zuber A."/>
            <person name="Denarie J."/>
            <person name="Dixon R.A."/>
            <person name="May G.D."/>
            <person name="Schwartz D.C."/>
            <person name="Rogers J."/>
            <person name="Quetier F."/>
            <person name="Town C.D."/>
            <person name="Roe B.A."/>
        </authorList>
    </citation>
    <scope>NUCLEOTIDE SEQUENCE [LARGE SCALE GENOMIC DNA]</scope>
    <source>
        <strain evidence="1">A17</strain>
        <strain evidence="2 3">cv. Jemalong A17</strain>
    </source>
</reference>
<dbReference type="EnsemblPlants" id="KEH18155">
    <property type="protein sequence ID" value="KEH18155"/>
    <property type="gene ID" value="MTR_8g012780"/>
</dbReference>
<evidence type="ECO:0000313" key="2">
    <source>
        <dbReference type="EnsemblPlants" id="KEH18155"/>
    </source>
</evidence>
<keyword evidence="3" id="KW-1185">Reference proteome</keyword>
<dbReference type="Proteomes" id="UP000002051">
    <property type="component" value="Chromosome 8"/>
</dbReference>
<reference evidence="2" key="3">
    <citation type="submission" date="2015-04" db="UniProtKB">
        <authorList>
            <consortium name="EnsemblPlants"/>
        </authorList>
    </citation>
    <scope>IDENTIFICATION</scope>
    <source>
        <strain evidence="2">cv. Jemalong A17</strain>
    </source>
</reference>
<proteinExistence type="predicted"/>
<dbReference type="AlphaFoldDB" id="A0A072TX88"/>
<evidence type="ECO:0000313" key="3">
    <source>
        <dbReference type="Proteomes" id="UP000002051"/>
    </source>
</evidence>
<dbReference type="HOGENOM" id="CLU_1144053_0_0_1"/>
<protein>
    <submittedName>
        <fullName evidence="1 2">Uncharacterized protein</fullName>
    </submittedName>
</protein>
<evidence type="ECO:0000313" key="1">
    <source>
        <dbReference type="EMBL" id="KEH18155.1"/>
    </source>
</evidence>
<reference evidence="1 3" key="2">
    <citation type="journal article" date="2014" name="BMC Genomics">
        <title>An improved genome release (version Mt4.0) for the model legume Medicago truncatula.</title>
        <authorList>
            <person name="Tang H."/>
            <person name="Krishnakumar V."/>
            <person name="Bidwell S."/>
            <person name="Rosen B."/>
            <person name="Chan A."/>
            <person name="Zhou S."/>
            <person name="Gentzbittel L."/>
            <person name="Childs K.L."/>
            <person name="Yandell M."/>
            <person name="Gundlach H."/>
            <person name="Mayer K.F."/>
            <person name="Schwartz D.C."/>
            <person name="Town C.D."/>
        </authorList>
    </citation>
    <scope>GENOME REANNOTATION</scope>
    <source>
        <strain evidence="1">A17</strain>
        <strain evidence="2 3">cv. Jemalong A17</strain>
    </source>
</reference>
<organism evidence="1 3">
    <name type="scientific">Medicago truncatula</name>
    <name type="common">Barrel medic</name>
    <name type="synonym">Medicago tribuloides</name>
    <dbReference type="NCBI Taxonomy" id="3880"/>
    <lineage>
        <taxon>Eukaryota</taxon>
        <taxon>Viridiplantae</taxon>
        <taxon>Streptophyta</taxon>
        <taxon>Embryophyta</taxon>
        <taxon>Tracheophyta</taxon>
        <taxon>Spermatophyta</taxon>
        <taxon>Magnoliopsida</taxon>
        <taxon>eudicotyledons</taxon>
        <taxon>Gunneridae</taxon>
        <taxon>Pentapetalae</taxon>
        <taxon>rosids</taxon>
        <taxon>fabids</taxon>
        <taxon>Fabales</taxon>
        <taxon>Fabaceae</taxon>
        <taxon>Papilionoideae</taxon>
        <taxon>50 kb inversion clade</taxon>
        <taxon>NPAAA clade</taxon>
        <taxon>Hologalegina</taxon>
        <taxon>IRL clade</taxon>
        <taxon>Trifolieae</taxon>
        <taxon>Medicago</taxon>
    </lineage>
</organism>